<feature type="region of interest" description="Disordered" evidence="1">
    <location>
        <begin position="94"/>
        <end position="119"/>
    </location>
</feature>
<evidence type="ECO:0000256" key="1">
    <source>
        <dbReference type="SAM" id="MobiDB-lite"/>
    </source>
</evidence>
<organism evidence="2 3">
    <name type="scientific">Tautonia plasticadhaerens</name>
    <dbReference type="NCBI Taxonomy" id="2527974"/>
    <lineage>
        <taxon>Bacteria</taxon>
        <taxon>Pseudomonadati</taxon>
        <taxon>Planctomycetota</taxon>
        <taxon>Planctomycetia</taxon>
        <taxon>Isosphaerales</taxon>
        <taxon>Isosphaeraceae</taxon>
        <taxon>Tautonia</taxon>
    </lineage>
</organism>
<dbReference type="EMBL" id="CP036426">
    <property type="protein sequence ID" value="QDV34414.1"/>
    <property type="molecule type" value="Genomic_DNA"/>
</dbReference>
<reference evidence="2 3" key="1">
    <citation type="submission" date="2019-02" db="EMBL/GenBank/DDBJ databases">
        <title>Deep-cultivation of Planctomycetes and their phenomic and genomic characterization uncovers novel biology.</title>
        <authorList>
            <person name="Wiegand S."/>
            <person name="Jogler M."/>
            <person name="Boedeker C."/>
            <person name="Pinto D."/>
            <person name="Vollmers J."/>
            <person name="Rivas-Marin E."/>
            <person name="Kohn T."/>
            <person name="Peeters S.H."/>
            <person name="Heuer A."/>
            <person name="Rast P."/>
            <person name="Oberbeckmann S."/>
            <person name="Bunk B."/>
            <person name="Jeske O."/>
            <person name="Meyerdierks A."/>
            <person name="Storesund J.E."/>
            <person name="Kallscheuer N."/>
            <person name="Luecker S."/>
            <person name="Lage O.M."/>
            <person name="Pohl T."/>
            <person name="Merkel B.J."/>
            <person name="Hornburger P."/>
            <person name="Mueller R.-W."/>
            <person name="Bruemmer F."/>
            <person name="Labrenz M."/>
            <person name="Spormann A.M."/>
            <person name="Op den Camp H."/>
            <person name="Overmann J."/>
            <person name="Amann R."/>
            <person name="Jetten M.S.M."/>
            <person name="Mascher T."/>
            <person name="Medema M.H."/>
            <person name="Devos D.P."/>
            <person name="Kaster A.-K."/>
            <person name="Ovreas L."/>
            <person name="Rohde M."/>
            <person name="Galperin M.Y."/>
            <person name="Jogler C."/>
        </authorList>
    </citation>
    <scope>NUCLEOTIDE SEQUENCE [LARGE SCALE GENOMIC DNA]</scope>
    <source>
        <strain evidence="2 3">ElP</strain>
    </source>
</reference>
<feature type="compositionally biased region" description="Pro residues" evidence="1">
    <location>
        <begin position="110"/>
        <end position="119"/>
    </location>
</feature>
<name>A0A518H0P2_9BACT</name>
<sequence>MPWKRRGGRSYFYESRREGRRVRSVYVGSGWRAELVTDRLAEHREARQADRRHHRARRASEATKERAFDDLFTLSRDMAEWALRSAGFHRPNRGPWRRRRRPMSETIPEPARPTPPPVEPLELRRMMERAMLDRVVSATGENESEEARQTARTLKADLLAFAGELAGPEPTPLVRSLAFTAAVAYLDWMHAGFSERESIQRERAIERAERRFQRAAKTLHAVQRHRPESFMAVQINVGTGAGETPMASGPCVPAG</sequence>
<keyword evidence="3" id="KW-1185">Reference proteome</keyword>
<dbReference type="AlphaFoldDB" id="A0A518H0P2"/>
<evidence type="ECO:0000313" key="3">
    <source>
        <dbReference type="Proteomes" id="UP000317835"/>
    </source>
</evidence>
<dbReference type="Proteomes" id="UP000317835">
    <property type="component" value="Chromosome"/>
</dbReference>
<gene>
    <name evidence="2" type="ORF">ElP_23000</name>
</gene>
<proteinExistence type="predicted"/>
<evidence type="ECO:0000313" key="2">
    <source>
        <dbReference type="EMBL" id="QDV34414.1"/>
    </source>
</evidence>
<dbReference type="RefSeq" id="WP_145269279.1">
    <property type="nucleotide sequence ID" value="NZ_CP036426.1"/>
</dbReference>
<dbReference type="KEGG" id="tpla:ElP_23000"/>
<accession>A0A518H0P2</accession>
<protein>
    <submittedName>
        <fullName evidence="2">Uncharacterized protein</fullName>
    </submittedName>
</protein>